<gene>
    <name evidence="7" type="ORF">VC83_05215</name>
</gene>
<evidence type="ECO:0000313" key="7">
    <source>
        <dbReference type="EMBL" id="OAF58078.1"/>
    </source>
</evidence>
<dbReference type="VEuPathDB" id="FungiDB:GMDG_00337"/>
<keyword evidence="3" id="KW-0520">NAD</keyword>
<dbReference type="InterPro" id="IPR026590">
    <property type="entry name" value="Ssirtuin_cat_dom"/>
</dbReference>
<feature type="region of interest" description="Disordered" evidence="5">
    <location>
        <begin position="1"/>
        <end position="32"/>
    </location>
</feature>
<dbReference type="Gene3D" id="3.30.1600.10">
    <property type="entry name" value="SIR2/SIRT2 'Small Domain"/>
    <property type="match status" value="1"/>
</dbReference>
<dbReference type="PANTHER" id="PTHR47651">
    <property type="entry name" value="NAD-DEPENDENT HISTONE DEACETYLASE HST4"/>
    <property type="match status" value="1"/>
</dbReference>
<organism evidence="7">
    <name type="scientific">Pseudogymnoascus destructans</name>
    <dbReference type="NCBI Taxonomy" id="655981"/>
    <lineage>
        <taxon>Eukaryota</taxon>
        <taxon>Fungi</taxon>
        <taxon>Dikarya</taxon>
        <taxon>Ascomycota</taxon>
        <taxon>Pezizomycotina</taxon>
        <taxon>Leotiomycetes</taxon>
        <taxon>Thelebolales</taxon>
        <taxon>Thelebolaceae</taxon>
        <taxon>Pseudogymnoascus</taxon>
    </lineage>
</organism>
<dbReference type="PROSITE" id="PS50305">
    <property type="entry name" value="SIRTUIN"/>
    <property type="match status" value="1"/>
</dbReference>
<dbReference type="Proteomes" id="UP000077154">
    <property type="component" value="Unassembled WGS sequence"/>
</dbReference>
<evidence type="ECO:0000256" key="5">
    <source>
        <dbReference type="SAM" id="MobiDB-lite"/>
    </source>
</evidence>
<dbReference type="GO" id="GO:0070403">
    <property type="term" value="F:NAD+ binding"/>
    <property type="evidence" value="ECO:0007669"/>
    <property type="project" value="InterPro"/>
</dbReference>
<dbReference type="AlphaFoldDB" id="A0A177A7E1"/>
<dbReference type="Pfam" id="PF02146">
    <property type="entry name" value="SIR2"/>
    <property type="match status" value="1"/>
</dbReference>
<dbReference type="InterPro" id="IPR003000">
    <property type="entry name" value="Sirtuin"/>
</dbReference>
<proteinExistence type="inferred from homology"/>
<dbReference type="RefSeq" id="XP_024323363.1">
    <property type="nucleotide sequence ID" value="XM_024468839.1"/>
</dbReference>
<comment type="caution">
    <text evidence="4">Lacks conserved residue(s) required for the propagation of feature annotation.</text>
</comment>
<dbReference type="SUPFAM" id="SSF52467">
    <property type="entry name" value="DHS-like NAD/FAD-binding domain"/>
    <property type="match status" value="1"/>
</dbReference>
<feature type="domain" description="Deacetylase sirtuin-type" evidence="6">
    <location>
        <begin position="1"/>
        <end position="154"/>
    </location>
</feature>
<dbReference type="InterPro" id="IPR026591">
    <property type="entry name" value="Sirtuin_cat_small_dom_sf"/>
</dbReference>
<comment type="similarity">
    <text evidence="1">Belongs to the sirtuin family. Class I subfamily.</text>
</comment>
<keyword evidence="2" id="KW-0808">Transferase</keyword>
<dbReference type="GO" id="GO:0016740">
    <property type="term" value="F:transferase activity"/>
    <property type="evidence" value="ECO:0007669"/>
    <property type="project" value="UniProtKB-KW"/>
</dbReference>
<evidence type="ECO:0000256" key="3">
    <source>
        <dbReference type="ARBA" id="ARBA00023027"/>
    </source>
</evidence>
<feature type="region of interest" description="Disordered" evidence="5">
    <location>
        <begin position="155"/>
        <end position="179"/>
    </location>
</feature>
<dbReference type="Gene3D" id="3.40.50.1220">
    <property type="entry name" value="TPP-binding domain"/>
    <property type="match status" value="1"/>
</dbReference>
<dbReference type="eggNOG" id="KOG2683">
    <property type="taxonomic scope" value="Eukaryota"/>
</dbReference>
<protein>
    <recommendedName>
        <fullName evidence="6">Deacetylase sirtuin-type domain-containing protein</fullName>
    </recommendedName>
</protein>
<evidence type="ECO:0000256" key="2">
    <source>
        <dbReference type="ARBA" id="ARBA00022679"/>
    </source>
</evidence>
<reference evidence="7" key="1">
    <citation type="submission" date="2016-03" db="EMBL/GenBank/DDBJ databases">
        <title>Updated assembly of Pseudogymnoascus destructans, the fungus causing white-nose syndrome of bats.</title>
        <authorList>
            <person name="Palmer J.M."/>
            <person name="Drees K.P."/>
            <person name="Foster J.T."/>
            <person name="Lindner D.L."/>
        </authorList>
    </citation>
    <scope>NUCLEOTIDE SEQUENCE [LARGE SCALE GENOMIC DNA]</scope>
    <source>
        <strain evidence="7">20631-21</strain>
    </source>
</reference>
<evidence type="ECO:0000256" key="1">
    <source>
        <dbReference type="ARBA" id="ARBA00006924"/>
    </source>
</evidence>
<dbReference type="PANTHER" id="PTHR47651:SF17">
    <property type="entry name" value="DEACETYLASE SIRTUIN-TYPE DOMAIN-CONTAINING PROTEIN"/>
    <property type="match status" value="1"/>
</dbReference>
<accession>A0A177A7E1</accession>
<dbReference type="GeneID" id="36288282"/>
<sequence>MKLNPDGDVDPGAPCTTFRPPITPGGTKSTVKVDKDGAFEPSSTAGILKPAVLMFGESIASSVKEAAERAIDSAGRLLVIGTSLATYSAWRLARRAKDQGMPIAIVNLGGVRGEELFFENLDEGQRGELGVRAEMSSDKLLPTLLDHLHALGAGTSDRPSQAAAKGLTRNNSPFKDMLS</sequence>
<name>A0A177A7E1_9PEZI</name>
<evidence type="ECO:0000259" key="6">
    <source>
        <dbReference type="PROSITE" id="PS50305"/>
    </source>
</evidence>
<dbReference type="EMBL" id="KV441398">
    <property type="protein sequence ID" value="OAF58078.1"/>
    <property type="molecule type" value="Genomic_DNA"/>
</dbReference>
<dbReference type="InterPro" id="IPR029035">
    <property type="entry name" value="DHS-like_NAD/FAD-binding_dom"/>
</dbReference>
<dbReference type="OrthoDB" id="424302at2759"/>
<evidence type="ECO:0000256" key="4">
    <source>
        <dbReference type="PROSITE-ProRule" id="PRU00236"/>
    </source>
</evidence>